<comment type="similarity">
    <text evidence="2">Belongs to the LemA family.</text>
</comment>
<gene>
    <name evidence="7" type="ORF">SAMN04489708_13032</name>
</gene>
<keyword evidence="5" id="KW-0472">Membrane</keyword>
<evidence type="ECO:0000256" key="4">
    <source>
        <dbReference type="ARBA" id="ARBA00022989"/>
    </source>
</evidence>
<proteinExistence type="inferred from homology"/>
<dbReference type="SUPFAM" id="SSF140478">
    <property type="entry name" value="LemA-like"/>
    <property type="match status" value="1"/>
</dbReference>
<evidence type="ECO:0000256" key="2">
    <source>
        <dbReference type="ARBA" id="ARBA00008854"/>
    </source>
</evidence>
<keyword evidence="4" id="KW-1133">Transmembrane helix</keyword>
<evidence type="ECO:0000313" key="7">
    <source>
        <dbReference type="EMBL" id="SDP83638.1"/>
    </source>
</evidence>
<dbReference type="Gene3D" id="1.20.1440.20">
    <property type="entry name" value="LemA-like domain"/>
    <property type="match status" value="1"/>
</dbReference>
<dbReference type="PANTHER" id="PTHR34478:SF2">
    <property type="entry name" value="MEMBRANE PROTEIN"/>
    <property type="match status" value="1"/>
</dbReference>
<dbReference type="Proteomes" id="UP000199317">
    <property type="component" value="Unassembled WGS sequence"/>
</dbReference>
<evidence type="ECO:0000256" key="3">
    <source>
        <dbReference type="ARBA" id="ARBA00022692"/>
    </source>
</evidence>
<dbReference type="PANTHER" id="PTHR34478">
    <property type="entry name" value="PROTEIN LEMA"/>
    <property type="match status" value="1"/>
</dbReference>
<comment type="subcellular location">
    <subcellularLocation>
        <location evidence="1">Membrane</location>
        <topology evidence="1">Single-pass membrane protein</topology>
    </subcellularLocation>
</comment>
<organism evidence="7 8">
    <name type="scientific">Paracidovorax cattleyae</name>
    <dbReference type="NCBI Taxonomy" id="80868"/>
    <lineage>
        <taxon>Bacteria</taxon>
        <taxon>Pseudomonadati</taxon>
        <taxon>Pseudomonadota</taxon>
        <taxon>Betaproteobacteria</taxon>
        <taxon>Burkholderiales</taxon>
        <taxon>Comamonadaceae</taxon>
        <taxon>Paracidovorax</taxon>
    </lineage>
</organism>
<dbReference type="EMBL" id="FNJL01000030">
    <property type="protein sequence ID" value="SDP83638.1"/>
    <property type="molecule type" value="Genomic_DNA"/>
</dbReference>
<protein>
    <submittedName>
        <fullName evidence="7">LemA protein</fullName>
    </submittedName>
</protein>
<evidence type="ECO:0000256" key="1">
    <source>
        <dbReference type="ARBA" id="ARBA00004167"/>
    </source>
</evidence>
<evidence type="ECO:0000313" key="8">
    <source>
        <dbReference type="Proteomes" id="UP000199317"/>
    </source>
</evidence>
<keyword evidence="8" id="KW-1185">Reference proteome</keyword>
<name>A0A1H0VZF0_9BURK</name>
<dbReference type="GO" id="GO:0016020">
    <property type="term" value="C:membrane"/>
    <property type="evidence" value="ECO:0007669"/>
    <property type="project" value="UniProtKB-SubCell"/>
</dbReference>
<dbReference type="PROSITE" id="PS51257">
    <property type="entry name" value="PROKAR_LIPOPROTEIN"/>
    <property type="match status" value="1"/>
</dbReference>
<sequence>MKRLIATLAAAIALSGCGYNDFQRLDEQSKAAWSEVLNQYQRRADLVPNIVATVKGEAAFEQDTLTKVVEARAKATSIQVTPETLNNPEAFNKFQQAQGELSSALSRLMVVAERYPQLQANQAFRDLRVTLEGTENRITVARNRYIQTVQEYNVLARSFPTNLTAKVFSYEPKPSFTVQNEAQISTPPTVDFSRPAPAAPAAPASRAGSTPRSGSSARASQARTCRRPRATRRQPAPSAAWTGTISRSSCSSG</sequence>
<feature type="compositionally biased region" description="Polar residues" evidence="6">
    <location>
        <begin position="241"/>
        <end position="253"/>
    </location>
</feature>
<evidence type="ECO:0000256" key="6">
    <source>
        <dbReference type="SAM" id="MobiDB-lite"/>
    </source>
</evidence>
<dbReference type="InterPro" id="IPR007156">
    <property type="entry name" value="MamQ_LemA"/>
</dbReference>
<feature type="compositionally biased region" description="Low complexity" evidence="6">
    <location>
        <begin position="193"/>
        <end position="223"/>
    </location>
</feature>
<feature type="region of interest" description="Disordered" evidence="6">
    <location>
        <begin position="186"/>
        <end position="253"/>
    </location>
</feature>
<dbReference type="AlphaFoldDB" id="A0A1H0VZF0"/>
<dbReference type="Pfam" id="PF04011">
    <property type="entry name" value="LemA"/>
    <property type="match status" value="1"/>
</dbReference>
<reference evidence="8" key="1">
    <citation type="submission" date="2016-10" db="EMBL/GenBank/DDBJ databases">
        <authorList>
            <person name="Varghese N."/>
            <person name="Submissions S."/>
        </authorList>
    </citation>
    <scope>NUCLEOTIDE SEQUENCE [LARGE SCALE GENOMIC DNA]</scope>
    <source>
        <strain evidence="8">DSM 17101</strain>
    </source>
</reference>
<accession>A0A1H0VZF0</accession>
<keyword evidence="3" id="KW-0812">Transmembrane</keyword>
<evidence type="ECO:0000256" key="5">
    <source>
        <dbReference type="ARBA" id="ARBA00023136"/>
    </source>
</evidence>
<dbReference type="InterPro" id="IPR023353">
    <property type="entry name" value="LemA-like_dom_sf"/>
</dbReference>